<feature type="transmembrane region" description="Helical" evidence="7">
    <location>
        <begin position="28"/>
        <end position="51"/>
    </location>
</feature>
<accession>A0A841JZL8</accession>
<dbReference type="PANTHER" id="PTHR32309:SF13">
    <property type="entry name" value="FERRIC ENTEROBACTIN TRANSPORT PROTEIN FEPE"/>
    <property type="match status" value="1"/>
</dbReference>
<keyword evidence="10" id="KW-1185">Reference proteome</keyword>
<dbReference type="Proteomes" id="UP000538666">
    <property type="component" value="Unassembled WGS sequence"/>
</dbReference>
<evidence type="ECO:0000256" key="6">
    <source>
        <dbReference type="SAM" id="Coils"/>
    </source>
</evidence>
<evidence type="ECO:0000259" key="8">
    <source>
        <dbReference type="Pfam" id="PF02706"/>
    </source>
</evidence>
<feature type="transmembrane region" description="Helical" evidence="7">
    <location>
        <begin position="367"/>
        <end position="386"/>
    </location>
</feature>
<evidence type="ECO:0000256" key="7">
    <source>
        <dbReference type="SAM" id="Phobius"/>
    </source>
</evidence>
<evidence type="ECO:0000256" key="3">
    <source>
        <dbReference type="ARBA" id="ARBA00022692"/>
    </source>
</evidence>
<protein>
    <submittedName>
        <fullName evidence="9">Uncharacterized protein involved in exopolysaccharide biosynthesis</fullName>
    </submittedName>
</protein>
<sequence length="422" mass="45746">MIENQESEEQSESELLKKLVVLTAHRRLIVGGVLAVALFTAVFSLVVPPVYTATALIMTPQNSPTSASALLGQLSSGLGGGTSGGGGGGGGIGALASLAGDGVLKSPTETFVGVLASRTVADHLIERFHLQKAYHKRTLVDSRLSLAHHTRVEITRGSLIRISVEDRNVERAVAVANGYVDELYHMNQKLALTTGAQRRLFLEQQLATERIALGQAEDEFTKLEQKTGVIRLADQAEITMRSVAEIRAAMSAKEVQVEMLRKTATEQNSALQGLEGEIAALRGQLNKAESTAPAENDNYFLSIGRIPTAGLEYVRAERELRYHEALFEMLARQYEAARLEEAQAPPLIQVVDPAIVPDKRSWPPRTLLVMLAMLASAIAFTCGVLLKARWNAMIARPANVKHMNALRSMLRGSLRDQIRGGA</sequence>
<organism evidence="9 10">
    <name type="scientific">Silvibacterium bohemicum</name>
    <dbReference type="NCBI Taxonomy" id="1577686"/>
    <lineage>
        <taxon>Bacteria</taxon>
        <taxon>Pseudomonadati</taxon>
        <taxon>Acidobacteriota</taxon>
        <taxon>Terriglobia</taxon>
        <taxon>Terriglobales</taxon>
        <taxon>Acidobacteriaceae</taxon>
        <taxon>Silvibacterium</taxon>
    </lineage>
</organism>
<keyword evidence="3 7" id="KW-0812">Transmembrane</keyword>
<dbReference type="GO" id="GO:0005886">
    <property type="term" value="C:plasma membrane"/>
    <property type="evidence" value="ECO:0007669"/>
    <property type="project" value="UniProtKB-SubCell"/>
</dbReference>
<proteinExistence type="predicted"/>
<feature type="coiled-coil region" evidence="6">
    <location>
        <begin position="257"/>
        <end position="291"/>
    </location>
</feature>
<reference evidence="9 10" key="1">
    <citation type="submission" date="2020-08" db="EMBL/GenBank/DDBJ databases">
        <title>Genomic Encyclopedia of Type Strains, Phase IV (KMG-IV): sequencing the most valuable type-strain genomes for metagenomic binning, comparative biology and taxonomic classification.</title>
        <authorList>
            <person name="Goeker M."/>
        </authorList>
    </citation>
    <scope>NUCLEOTIDE SEQUENCE [LARGE SCALE GENOMIC DNA]</scope>
    <source>
        <strain evidence="9 10">DSM 103733</strain>
    </source>
</reference>
<evidence type="ECO:0000313" key="9">
    <source>
        <dbReference type="EMBL" id="MBB6146590.1"/>
    </source>
</evidence>
<comment type="subcellular location">
    <subcellularLocation>
        <location evidence="1">Cell membrane</location>
        <topology evidence="1">Multi-pass membrane protein</topology>
    </subcellularLocation>
</comment>
<evidence type="ECO:0000256" key="1">
    <source>
        <dbReference type="ARBA" id="ARBA00004651"/>
    </source>
</evidence>
<keyword evidence="4 7" id="KW-1133">Transmembrane helix</keyword>
<dbReference type="Pfam" id="PF02706">
    <property type="entry name" value="Wzz"/>
    <property type="match status" value="1"/>
</dbReference>
<dbReference type="RefSeq" id="WP_050060374.1">
    <property type="nucleotide sequence ID" value="NZ_JACHEK010000010.1"/>
</dbReference>
<gene>
    <name evidence="9" type="ORF">HNQ77_004569</name>
</gene>
<evidence type="ECO:0000313" key="10">
    <source>
        <dbReference type="Proteomes" id="UP000538666"/>
    </source>
</evidence>
<dbReference type="InterPro" id="IPR050445">
    <property type="entry name" value="Bact_polysacc_biosynth/exp"/>
</dbReference>
<evidence type="ECO:0000256" key="4">
    <source>
        <dbReference type="ARBA" id="ARBA00022989"/>
    </source>
</evidence>
<keyword evidence="2" id="KW-1003">Cell membrane</keyword>
<dbReference type="PANTHER" id="PTHR32309">
    <property type="entry name" value="TYROSINE-PROTEIN KINASE"/>
    <property type="match status" value="1"/>
</dbReference>
<comment type="caution">
    <text evidence="9">The sequence shown here is derived from an EMBL/GenBank/DDBJ whole genome shotgun (WGS) entry which is preliminary data.</text>
</comment>
<evidence type="ECO:0000256" key="5">
    <source>
        <dbReference type="ARBA" id="ARBA00023136"/>
    </source>
</evidence>
<dbReference type="EMBL" id="JACHEK010000010">
    <property type="protein sequence ID" value="MBB6146590.1"/>
    <property type="molecule type" value="Genomic_DNA"/>
</dbReference>
<evidence type="ECO:0000256" key="2">
    <source>
        <dbReference type="ARBA" id="ARBA00022475"/>
    </source>
</evidence>
<name>A0A841JZL8_9BACT</name>
<keyword evidence="5 7" id="KW-0472">Membrane</keyword>
<dbReference type="InterPro" id="IPR003856">
    <property type="entry name" value="LPS_length_determ_N"/>
</dbReference>
<feature type="domain" description="Polysaccharide chain length determinant N-terminal" evidence="8">
    <location>
        <begin position="16"/>
        <end position="125"/>
    </location>
</feature>
<keyword evidence="6" id="KW-0175">Coiled coil</keyword>
<dbReference type="GO" id="GO:0004713">
    <property type="term" value="F:protein tyrosine kinase activity"/>
    <property type="evidence" value="ECO:0007669"/>
    <property type="project" value="TreeGrafter"/>
</dbReference>
<dbReference type="AlphaFoldDB" id="A0A841JZL8"/>